<dbReference type="Proteomes" id="UP000662973">
    <property type="component" value="Chromosome"/>
</dbReference>
<organism evidence="1 2">
    <name type="scientific">Halapricum desulfuricans</name>
    <dbReference type="NCBI Taxonomy" id="2841257"/>
    <lineage>
        <taxon>Archaea</taxon>
        <taxon>Methanobacteriati</taxon>
        <taxon>Methanobacteriota</taxon>
        <taxon>Stenosarchaea group</taxon>
        <taxon>Halobacteria</taxon>
        <taxon>Halobacteriales</taxon>
        <taxon>Haloarculaceae</taxon>
        <taxon>Halapricum</taxon>
    </lineage>
</organism>
<dbReference type="EMBL" id="CP064788">
    <property type="protein sequence ID" value="QSG10093.1"/>
    <property type="molecule type" value="Genomic_DNA"/>
</dbReference>
<protein>
    <submittedName>
        <fullName evidence="1">Uncharacterized protein</fullName>
    </submittedName>
</protein>
<evidence type="ECO:0000313" key="2">
    <source>
        <dbReference type="Proteomes" id="UP000662973"/>
    </source>
</evidence>
<dbReference type="KEGG" id="hds:HSR122_2719"/>
<gene>
    <name evidence="1" type="ORF">HSR122_2719</name>
</gene>
<accession>A0A897NGJ7</accession>
<sequence>MSVASGRNEIAVRLLEYERRIQRKVVPGAFALPESCRAIV</sequence>
<keyword evidence="2" id="KW-1185">Reference proteome</keyword>
<reference evidence="1 2" key="1">
    <citation type="submission" date="2020-11" db="EMBL/GenBank/DDBJ databases">
        <title>Carbohydrate-dependent, anaerobic sulfur respiration: A novel catabolism in halophilic archaea.</title>
        <authorList>
            <person name="Sorokin D.Y."/>
            <person name="Messina E."/>
            <person name="Smedile F."/>
            <person name="La Cono V."/>
            <person name="Hallsworth J.E."/>
            <person name="Yakimov M.M."/>
        </authorList>
    </citation>
    <scope>NUCLEOTIDE SEQUENCE [LARGE SCALE GENOMIC DNA]</scope>
    <source>
        <strain evidence="1 2">HSR12-2</strain>
    </source>
</reference>
<evidence type="ECO:0000313" key="1">
    <source>
        <dbReference type="EMBL" id="QSG10093.1"/>
    </source>
</evidence>
<proteinExistence type="predicted"/>
<dbReference type="AlphaFoldDB" id="A0A897NGJ7"/>
<name>A0A897NGJ7_9EURY</name>